<evidence type="ECO:0000256" key="3">
    <source>
        <dbReference type="ARBA" id="ARBA00023163"/>
    </source>
</evidence>
<dbReference type="SMART" id="SM00342">
    <property type="entry name" value="HTH_ARAC"/>
    <property type="match status" value="1"/>
</dbReference>
<dbReference type="InterPro" id="IPR050204">
    <property type="entry name" value="AraC_XylS_family_regulators"/>
</dbReference>
<evidence type="ECO:0000256" key="1">
    <source>
        <dbReference type="ARBA" id="ARBA00023015"/>
    </source>
</evidence>
<dbReference type="InterPro" id="IPR009057">
    <property type="entry name" value="Homeodomain-like_sf"/>
</dbReference>
<name>A0ABW3DM88_9ACTN</name>
<dbReference type="InterPro" id="IPR018060">
    <property type="entry name" value="HTH_AraC"/>
</dbReference>
<dbReference type="PANTHER" id="PTHR46796:SF6">
    <property type="entry name" value="ARAC SUBFAMILY"/>
    <property type="match status" value="1"/>
</dbReference>
<feature type="domain" description="HTH araC/xylS-type" evidence="5">
    <location>
        <begin position="90"/>
        <end position="191"/>
    </location>
</feature>
<feature type="region of interest" description="Disordered" evidence="4">
    <location>
        <begin position="42"/>
        <end position="84"/>
    </location>
</feature>
<keyword evidence="1" id="KW-0805">Transcription regulation</keyword>
<evidence type="ECO:0000256" key="4">
    <source>
        <dbReference type="SAM" id="MobiDB-lite"/>
    </source>
</evidence>
<dbReference type="InterPro" id="IPR020449">
    <property type="entry name" value="Tscrpt_reg_AraC-type_HTH"/>
</dbReference>
<keyword evidence="3" id="KW-0804">Transcription</keyword>
<dbReference type="Proteomes" id="UP001597024">
    <property type="component" value="Unassembled WGS sequence"/>
</dbReference>
<protein>
    <submittedName>
        <fullName evidence="6">Helix-turn-helix domain-containing protein</fullName>
    </submittedName>
</protein>
<dbReference type="Pfam" id="PF12833">
    <property type="entry name" value="HTH_18"/>
    <property type="match status" value="1"/>
</dbReference>
<keyword evidence="7" id="KW-1185">Reference proteome</keyword>
<dbReference type="PANTHER" id="PTHR46796">
    <property type="entry name" value="HTH-TYPE TRANSCRIPTIONAL ACTIVATOR RHAS-RELATED"/>
    <property type="match status" value="1"/>
</dbReference>
<keyword evidence="2" id="KW-0238">DNA-binding</keyword>
<evidence type="ECO:0000256" key="2">
    <source>
        <dbReference type="ARBA" id="ARBA00023125"/>
    </source>
</evidence>
<reference evidence="7" key="1">
    <citation type="journal article" date="2019" name="Int. J. Syst. Evol. Microbiol.">
        <title>The Global Catalogue of Microorganisms (GCM) 10K type strain sequencing project: providing services to taxonomists for standard genome sequencing and annotation.</title>
        <authorList>
            <consortium name="The Broad Institute Genomics Platform"/>
            <consortium name="The Broad Institute Genome Sequencing Center for Infectious Disease"/>
            <person name="Wu L."/>
            <person name="Ma J."/>
        </authorList>
    </citation>
    <scope>NUCLEOTIDE SEQUENCE [LARGE SCALE GENOMIC DNA]</scope>
    <source>
        <strain evidence="7">CCUG 62974</strain>
    </source>
</reference>
<dbReference type="PRINTS" id="PR00032">
    <property type="entry name" value="HTHARAC"/>
</dbReference>
<organism evidence="6 7">
    <name type="scientific">Streptosporangium algeriense</name>
    <dbReference type="NCBI Taxonomy" id="1682748"/>
    <lineage>
        <taxon>Bacteria</taxon>
        <taxon>Bacillati</taxon>
        <taxon>Actinomycetota</taxon>
        <taxon>Actinomycetes</taxon>
        <taxon>Streptosporangiales</taxon>
        <taxon>Streptosporangiaceae</taxon>
        <taxon>Streptosporangium</taxon>
    </lineage>
</organism>
<sequence length="195" mass="21237">MTYVSAEDVGMLVLRLPRYLTADSATVERLKDAVRHTAVGFVTASSGPHDGPREAPHDGPHEGLHGDPRGGSHDGSRSGSPDGPCGGLLPRIRAYIDENLGDPNLSPEAVAAAHHISTSYLYKLFARQGVSVARWIRQRRLERCRKDLSDPRLGGRAVGEVGAQWGFVDSSYFSRVFRQTYGCSPRAYRHGLKAS</sequence>
<evidence type="ECO:0000313" key="6">
    <source>
        <dbReference type="EMBL" id="MFD0885000.1"/>
    </source>
</evidence>
<gene>
    <name evidence="6" type="ORF">ACFQ08_10620</name>
</gene>
<proteinExistence type="predicted"/>
<dbReference type="EMBL" id="JBHTHX010000268">
    <property type="protein sequence ID" value="MFD0885000.1"/>
    <property type="molecule type" value="Genomic_DNA"/>
</dbReference>
<dbReference type="Gene3D" id="1.10.10.60">
    <property type="entry name" value="Homeodomain-like"/>
    <property type="match status" value="1"/>
</dbReference>
<evidence type="ECO:0000259" key="5">
    <source>
        <dbReference type="PROSITE" id="PS01124"/>
    </source>
</evidence>
<comment type="caution">
    <text evidence="6">The sequence shown here is derived from an EMBL/GenBank/DDBJ whole genome shotgun (WGS) entry which is preliminary data.</text>
</comment>
<feature type="compositionally biased region" description="Basic and acidic residues" evidence="4">
    <location>
        <begin position="50"/>
        <end position="76"/>
    </location>
</feature>
<dbReference type="PROSITE" id="PS01124">
    <property type="entry name" value="HTH_ARAC_FAMILY_2"/>
    <property type="match status" value="1"/>
</dbReference>
<dbReference type="SUPFAM" id="SSF46689">
    <property type="entry name" value="Homeodomain-like"/>
    <property type="match status" value="1"/>
</dbReference>
<evidence type="ECO:0000313" key="7">
    <source>
        <dbReference type="Proteomes" id="UP001597024"/>
    </source>
</evidence>
<accession>A0ABW3DM88</accession>